<dbReference type="Gene3D" id="3.40.50.620">
    <property type="entry name" value="HUPs"/>
    <property type="match status" value="1"/>
</dbReference>
<dbReference type="GO" id="GO:0016740">
    <property type="term" value="F:transferase activity"/>
    <property type="evidence" value="ECO:0007669"/>
    <property type="project" value="UniProtKB-KW"/>
</dbReference>
<dbReference type="InterPro" id="IPR002500">
    <property type="entry name" value="PAPS_reduct_dom"/>
</dbReference>
<dbReference type="AlphaFoldDB" id="A0A1G6VNR0"/>
<dbReference type="PANTHER" id="PTHR43196">
    <property type="entry name" value="SULFATE ADENYLYLTRANSFERASE SUBUNIT 2"/>
    <property type="match status" value="1"/>
</dbReference>
<proteinExistence type="predicted"/>
<dbReference type="STRING" id="1271860.SAMN05216174_11315"/>
<dbReference type="InterPro" id="IPR050128">
    <property type="entry name" value="Sulfate_adenylyltrnsfr_sub2"/>
</dbReference>
<feature type="domain" description="Phosphoadenosine phosphosulphate reductase" evidence="1">
    <location>
        <begin position="165"/>
        <end position="237"/>
    </location>
</feature>
<protein>
    <submittedName>
        <fullName evidence="2">3'-phosphoadenosine 5'-phosphosulfate sulfotransferase (PAPS reductase)/FAD synthetase</fullName>
    </submittedName>
</protein>
<dbReference type="Proteomes" id="UP000199501">
    <property type="component" value="Unassembled WGS sequence"/>
</dbReference>
<gene>
    <name evidence="2" type="ORF">SAMN05216174_11315</name>
</gene>
<dbReference type="InterPro" id="IPR014729">
    <property type="entry name" value="Rossmann-like_a/b/a_fold"/>
</dbReference>
<evidence type="ECO:0000313" key="2">
    <source>
        <dbReference type="EMBL" id="SDD55199.1"/>
    </source>
</evidence>
<evidence type="ECO:0000313" key="3">
    <source>
        <dbReference type="Proteomes" id="UP000199501"/>
    </source>
</evidence>
<organism evidence="2 3">
    <name type="scientific">Actinokineospora iranica</name>
    <dbReference type="NCBI Taxonomy" id="1271860"/>
    <lineage>
        <taxon>Bacteria</taxon>
        <taxon>Bacillati</taxon>
        <taxon>Actinomycetota</taxon>
        <taxon>Actinomycetes</taxon>
        <taxon>Pseudonocardiales</taxon>
        <taxon>Pseudonocardiaceae</taxon>
        <taxon>Actinokineospora</taxon>
    </lineage>
</organism>
<dbReference type="SUPFAM" id="SSF52402">
    <property type="entry name" value="Adenine nucleotide alpha hydrolases-like"/>
    <property type="match status" value="1"/>
</dbReference>
<accession>A0A1G6VNR0</accession>
<dbReference type="PANTHER" id="PTHR43196:SF2">
    <property type="entry name" value="PHOSPHOADENOSINE PHOSPHOSULFATE REDUCTASE"/>
    <property type="match status" value="1"/>
</dbReference>
<dbReference type="Pfam" id="PF01507">
    <property type="entry name" value="PAPS_reduct"/>
    <property type="match status" value="1"/>
</dbReference>
<reference evidence="3" key="1">
    <citation type="submission" date="2016-10" db="EMBL/GenBank/DDBJ databases">
        <authorList>
            <person name="Varghese N."/>
            <person name="Submissions S."/>
        </authorList>
    </citation>
    <scope>NUCLEOTIDE SEQUENCE [LARGE SCALE GENOMIC DNA]</scope>
    <source>
        <strain evidence="3">IBRC-M 10403</strain>
    </source>
</reference>
<dbReference type="EMBL" id="FMZZ01000013">
    <property type="protein sequence ID" value="SDD55199.1"/>
    <property type="molecule type" value="Genomic_DNA"/>
</dbReference>
<evidence type="ECO:0000259" key="1">
    <source>
        <dbReference type="Pfam" id="PF01507"/>
    </source>
</evidence>
<sequence length="284" mass="31072">MAIAPSAPPACSNPCSRLLPAPADTAPVEFDWDAHDVVVVGDSGGKDSRVTLDTVCRQADAAGALHKVRVLHCDLGRTPEGHLVEWPGAEAVARRGAALYGVPFAVRRSSRWPSLLHRILDRGRWPGFFARYCTSEMKTAVGRDYIDELGNELALGRPVRAGYALGMRADESRNRARQPVLAPHRMSAPSKRLVTAWLPIHGLSESDVWSAIRSGNLPYHEAYDLGMRRLSCRLCPLAARDDLFLSARLNPEVAREFAAAEERMGSPFKNGLTMRQVIERASGG</sequence>
<name>A0A1G6VNR0_9PSEU</name>
<keyword evidence="3" id="KW-1185">Reference proteome</keyword>
<keyword evidence="2" id="KW-0808">Transferase</keyword>